<gene>
    <name evidence="1" type="ORF">DFR76_102315</name>
</gene>
<accession>A0A370IEN8</accession>
<name>A0A370IEN8_9NOCA</name>
<dbReference type="AlphaFoldDB" id="A0A370IEN8"/>
<organism evidence="1 2">
    <name type="scientific">Nocardia pseudobrasiliensis</name>
    <dbReference type="NCBI Taxonomy" id="45979"/>
    <lineage>
        <taxon>Bacteria</taxon>
        <taxon>Bacillati</taxon>
        <taxon>Actinomycetota</taxon>
        <taxon>Actinomycetes</taxon>
        <taxon>Mycobacteriales</taxon>
        <taxon>Nocardiaceae</taxon>
        <taxon>Nocardia</taxon>
    </lineage>
</organism>
<dbReference type="STRING" id="1210086.GCA_001613105_00891"/>
<evidence type="ECO:0000313" key="1">
    <source>
        <dbReference type="EMBL" id="RDI67914.1"/>
    </source>
</evidence>
<protein>
    <recommendedName>
        <fullName evidence="3">SnoaL-like protein</fullName>
    </recommendedName>
</protein>
<dbReference type="EMBL" id="QQBC01000002">
    <property type="protein sequence ID" value="RDI67914.1"/>
    <property type="molecule type" value="Genomic_DNA"/>
</dbReference>
<sequence>MTREVVPVDQARFDDYIALYNSGDYRRVAEEYWTDDIGIVQFGWTLARNAEELLDWCHRTREGISHTVIVEEAEFDEFGLRMWSRQLSIFVCHNDNDLVGLHPLTAGQVYVAPVTVQHLFRDNRIARILLEENHGQLRILRPDNRIAPTGYRRGQSVSLSRAEYLDLGRSLESDPVR</sequence>
<evidence type="ECO:0008006" key="3">
    <source>
        <dbReference type="Google" id="ProtNLM"/>
    </source>
</evidence>
<proteinExistence type="predicted"/>
<comment type="caution">
    <text evidence="1">The sequence shown here is derived from an EMBL/GenBank/DDBJ whole genome shotgun (WGS) entry which is preliminary data.</text>
</comment>
<reference evidence="1 2" key="1">
    <citation type="submission" date="2018-07" db="EMBL/GenBank/DDBJ databases">
        <title>Genomic Encyclopedia of Type Strains, Phase IV (KMG-IV): sequencing the most valuable type-strain genomes for metagenomic binning, comparative biology and taxonomic classification.</title>
        <authorList>
            <person name="Goeker M."/>
        </authorList>
    </citation>
    <scope>NUCLEOTIDE SEQUENCE [LARGE SCALE GENOMIC DNA]</scope>
    <source>
        <strain evidence="1 2">DSM 44290</strain>
    </source>
</reference>
<dbReference type="InterPro" id="IPR032710">
    <property type="entry name" value="NTF2-like_dom_sf"/>
</dbReference>
<dbReference type="Proteomes" id="UP000254869">
    <property type="component" value="Unassembled WGS sequence"/>
</dbReference>
<evidence type="ECO:0000313" key="2">
    <source>
        <dbReference type="Proteomes" id="UP000254869"/>
    </source>
</evidence>
<keyword evidence="2" id="KW-1185">Reference proteome</keyword>
<dbReference type="SUPFAM" id="SSF54427">
    <property type="entry name" value="NTF2-like"/>
    <property type="match status" value="1"/>
</dbReference>